<dbReference type="EnsemblPlants" id="OB06G26950.1">
    <property type="protein sequence ID" value="OB06G26950.1"/>
    <property type="gene ID" value="OB06G26950"/>
</dbReference>
<organism evidence="1">
    <name type="scientific">Oryza brachyantha</name>
    <name type="common">malo sina</name>
    <dbReference type="NCBI Taxonomy" id="4533"/>
    <lineage>
        <taxon>Eukaryota</taxon>
        <taxon>Viridiplantae</taxon>
        <taxon>Streptophyta</taxon>
        <taxon>Embryophyta</taxon>
        <taxon>Tracheophyta</taxon>
        <taxon>Spermatophyta</taxon>
        <taxon>Magnoliopsida</taxon>
        <taxon>Liliopsida</taxon>
        <taxon>Poales</taxon>
        <taxon>Poaceae</taxon>
        <taxon>BOP clade</taxon>
        <taxon>Oryzoideae</taxon>
        <taxon>Oryzeae</taxon>
        <taxon>Oryzinae</taxon>
        <taxon>Oryza</taxon>
    </lineage>
</organism>
<dbReference type="AlphaFoldDB" id="J3MFA1"/>
<proteinExistence type="predicted"/>
<sequence>MARRSGARLLAVQLLIVLVVLIFIASGLLVVPTAAKSGSVGSSGNLMPINLADNAIGSPTIHRTVVTTHGDGGFG</sequence>
<dbReference type="Gramene" id="OB06G26950.1">
    <property type="protein sequence ID" value="OB06G26950.1"/>
    <property type="gene ID" value="OB06G26950"/>
</dbReference>
<reference evidence="1" key="1">
    <citation type="journal article" date="2013" name="Nat. Commun.">
        <title>Whole-genome sequencing of Oryza brachyantha reveals mechanisms underlying Oryza genome evolution.</title>
        <authorList>
            <person name="Chen J."/>
            <person name="Huang Q."/>
            <person name="Gao D."/>
            <person name="Wang J."/>
            <person name="Lang Y."/>
            <person name="Liu T."/>
            <person name="Li B."/>
            <person name="Bai Z."/>
            <person name="Luis Goicoechea J."/>
            <person name="Liang C."/>
            <person name="Chen C."/>
            <person name="Zhang W."/>
            <person name="Sun S."/>
            <person name="Liao Y."/>
            <person name="Zhang X."/>
            <person name="Yang L."/>
            <person name="Song C."/>
            <person name="Wang M."/>
            <person name="Shi J."/>
            <person name="Liu G."/>
            <person name="Liu J."/>
            <person name="Zhou H."/>
            <person name="Zhou W."/>
            <person name="Yu Q."/>
            <person name="An N."/>
            <person name="Chen Y."/>
            <person name="Cai Q."/>
            <person name="Wang B."/>
            <person name="Liu B."/>
            <person name="Min J."/>
            <person name="Huang Y."/>
            <person name="Wu H."/>
            <person name="Li Z."/>
            <person name="Zhang Y."/>
            <person name="Yin Y."/>
            <person name="Song W."/>
            <person name="Jiang J."/>
            <person name="Jackson S.A."/>
            <person name="Wing R.A."/>
            <person name="Wang J."/>
            <person name="Chen M."/>
        </authorList>
    </citation>
    <scope>NUCLEOTIDE SEQUENCE [LARGE SCALE GENOMIC DNA]</scope>
    <source>
        <strain evidence="1">cv. IRGC 101232</strain>
    </source>
</reference>
<evidence type="ECO:0000313" key="2">
    <source>
        <dbReference type="Proteomes" id="UP000006038"/>
    </source>
</evidence>
<accession>J3MFA1</accession>
<protein>
    <submittedName>
        <fullName evidence="1">Uncharacterized protein</fullName>
    </submittedName>
</protein>
<evidence type="ECO:0000313" key="1">
    <source>
        <dbReference type="EnsemblPlants" id="OB06G26950.1"/>
    </source>
</evidence>
<name>J3MFA1_ORYBR</name>
<dbReference type="HOGENOM" id="CLU_2675054_0_0_1"/>
<reference evidence="1" key="2">
    <citation type="submission" date="2013-04" db="UniProtKB">
        <authorList>
            <consortium name="EnsemblPlants"/>
        </authorList>
    </citation>
    <scope>IDENTIFICATION</scope>
</reference>
<keyword evidence="2" id="KW-1185">Reference proteome</keyword>
<dbReference type="Proteomes" id="UP000006038">
    <property type="component" value="Chromosome 6"/>
</dbReference>